<evidence type="ECO:0000313" key="2">
    <source>
        <dbReference type="EMBL" id="VCW85357.1"/>
    </source>
</evidence>
<organism evidence="2 3">
    <name type="scientific">Gulo gulo</name>
    <name type="common">Wolverine</name>
    <name type="synonym">Gluton</name>
    <dbReference type="NCBI Taxonomy" id="48420"/>
    <lineage>
        <taxon>Eukaryota</taxon>
        <taxon>Metazoa</taxon>
        <taxon>Chordata</taxon>
        <taxon>Craniata</taxon>
        <taxon>Vertebrata</taxon>
        <taxon>Euteleostomi</taxon>
        <taxon>Mammalia</taxon>
        <taxon>Eutheria</taxon>
        <taxon>Laurasiatheria</taxon>
        <taxon>Carnivora</taxon>
        <taxon>Caniformia</taxon>
        <taxon>Musteloidea</taxon>
        <taxon>Mustelidae</taxon>
        <taxon>Guloninae</taxon>
        <taxon>Gulo</taxon>
    </lineage>
</organism>
<gene>
    <name evidence="2" type="ORF">BN2614_LOCUS2</name>
</gene>
<accession>A0A9X9Q0M5</accession>
<dbReference type="AlphaFoldDB" id="A0A9X9Q0M5"/>
<name>A0A9X9Q0M5_GULGU</name>
<protein>
    <submittedName>
        <fullName evidence="2">Uncharacterized protein</fullName>
    </submittedName>
</protein>
<feature type="non-terminal residue" evidence="2">
    <location>
        <position position="85"/>
    </location>
</feature>
<keyword evidence="3" id="KW-1185">Reference proteome</keyword>
<feature type="compositionally biased region" description="Basic and acidic residues" evidence="1">
    <location>
        <begin position="69"/>
        <end position="85"/>
    </location>
</feature>
<dbReference type="Proteomes" id="UP000269945">
    <property type="component" value="Unassembled WGS sequence"/>
</dbReference>
<comment type="caution">
    <text evidence="2">The sequence shown here is derived from an EMBL/GenBank/DDBJ whole genome shotgun (WGS) entry which is preliminary data.</text>
</comment>
<feature type="region of interest" description="Disordered" evidence="1">
    <location>
        <begin position="60"/>
        <end position="85"/>
    </location>
</feature>
<dbReference type="EMBL" id="CYRY02015250">
    <property type="protein sequence ID" value="VCW85357.1"/>
    <property type="molecule type" value="Genomic_DNA"/>
</dbReference>
<reference evidence="2 3" key="1">
    <citation type="submission" date="2018-10" db="EMBL/GenBank/DDBJ databases">
        <authorList>
            <person name="Ekblom R."/>
            <person name="Jareborg N."/>
        </authorList>
    </citation>
    <scope>NUCLEOTIDE SEQUENCE [LARGE SCALE GENOMIC DNA]</scope>
    <source>
        <tissue evidence="2">Muscle</tissue>
    </source>
</reference>
<sequence>MPRRFREGALVSSFSEVKARGQLEALSQGRLLDGTRGREAFLGPLFLPESAEPWTCTHRRMEPSNMPQDSRKYLYQEETPLRRTS</sequence>
<evidence type="ECO:0000256" key="1">
    <source>
        <dbReference type="SAM" id="MobiDB-lite"/>
    </source>
</evidence>
<evidence type="ECO:0000313" key="3">
    <source>
        <dbReference type="Proteomes" id="UP000269945"/>
    </source>
</evidence>
<proteinExistence type="predicted"/>